<proteinExistence type="predicted"/>
<sequence length="466" mass="50080">MSMIARIRAGERLSPHHYTLDEGQWHEMIAAAPGWFIAHWCDDLRAYALFLDQETPLLVSTPLIDGRYFALSAALPCASWPERIAQDLWGCLPLGAIDTEPALDQGSWASIAPLSVRSVPAPVSADHTPSPPVFVQSLHGDMAPFMWGHGKIMPGAAHIGLMHRLKGCMPEEALRLISRSNGSAFVAAPLAYSRAIENALGIIPDDATRDARTILLEIERIVVHCRDIAQMAQLTGFALLATHASLAEDLCAGLCAHHGASRRLTDMITPQGIAAGVDICGLAHALHDALMPRLPVIEGLHFQMAETLEGLGAIPPARAQALCLGGLVGRASGRSFDLRQLEDDMRHVPGRAGSRLGGDGWARQCLRLDEIRDSLRRIDRIAADFGVPLPSPAADTSGSGEGIGAVEGPHGDIWCWVRLKESRLDGIMLRDPALATLGSLPALMHDIWEDRLVLASLGFDPAGADQ</sequence>
<name>A0A060QLP9_9PROT</name>
<dbReference type="GO" id="GO:0051287">
    <property type="term" value="F:NAD binding"/>
    <property type="evidence" value="ECO:0007669"/>
    <property type="project" value="InterPro"/>
</dbReference>
<dbReference type="Proteomes" id="UP000027583">
    <property type="component" value="Unassembled WGS sequence"/>
</dbReference>
<accession>A0A060QLP9</accession>
<comment type="caution">
    <text evidence="3">The sequence shown here is derived from an EMBL/GenBank/DDBJ whole genome shotgun (WGS) entry which is preliminary data.</text>
</comment>
<dbReference type="GO" id="GO:0016651">
    <property type="term" value="F:oxidoreductase activity, acting on NAD(P)H"/>
    <property type="evidence" value="ECO:0007669"/>
    <property type="project" value="InterPro"/>
</dbReference>
<organism evidence="3 4">
    <name type="scientific">Asaia bogorensis</name>
    <dbReference type="NCBI Taxonomy" id="91915"/>
    <lineage>
        <taxon>Bacteria</taxon>
        <taxon>Pseudomonadati</taxon>
        <taxon>Pseudomonadota</taxon>
        <taxon>Alphaproteobacteria</taxon>
        <taxon>Acetobacterales</taxon>
        <taxon>Acetobacteraceae</taxon>
        <taxon>Asaia</taxon>
    </lineage>
</organism>
<dbReference type="Pfam" id="PF00346">
    <property type="entry name" value="Complex1_49kDa"/>
    <property type="match status" value="1"/>
</dbReference>
<evidence type="ECO:0000259" key="2">
    <source>
        <dbReference type="Pfam" id="PF00346"/>
    </source>
</evidence>
<protein>
    <recommendedName>
        <fullName evidence="2">NADH-quinone oxidoreductase subunit D domain-containing protein</fullName>
    </recommendedName>
</protein>
<reference evidence="3 4" key="2">
    <citation type="journal article" date="2014" name="PLoS ONE">
        <title>Evolution of mitochondria reconstructed from the energy metabolism of living bacteria.</title>
        <authorList>
            <person name="Degli Esposti M."/>
            <person name="Chouaia B."/>
            <person name="Comandatore F."/>
            <person name="Crotti E."/>
            <person name="Sassera D."/>
            <person name="Lievens P.M."/>
            <person name="Daffonchio D."/>
            <person name="Bandi C."/>
        </authorList>
    </citation>
    <scope>NUCLEOTIDE SEQUENCE [LARGE SCALE GENOMIC DNA]</scope>
    <source>
        <strain evidence="3 4">SF2.1</strain>
    </source>
</reference>
<dbReference type="PANTHER" id="PTHR43485">
    <property type="entry name" value="HYDROGENASE-4 COMPONENT G"/>
    <property type="match status" value="1"/>
</dbReference>
<dbReference type="PANTHER" id="PTHR43485:SF1">
    <property type="entry name" value="FORMATE HYDROGENLYASE SUBUNIT 5-RELATED"/>
    <property type="match status" value="1"/>
</dbReference>
<gene>
    <name evidence="3" type="ORF">ASAP_2906</name>
</gene>
<evidence type="ECO:0000313" key="3">
    <source>
        <dbReference type="EMBL" id="CDG40951.1"/>
    </source>
</evidence>
<evidence type="ECO:0000313" key="4">
    <source>
        <dbReference type="Proteomes" id="UP000027583"/>
    </source>
</evidence>
<dbReference type="EMBL" id="CBLX010000024">
    <property type="protein sequence ID" value="CDG40951.1"/>
    <property type="molecule type" value="Genomic_DNA"/>
</dbReference>
<dbReference type="eggNOG" id="COG3261">
    <property type="taxonomic scope" value="Bacteria"/>
</dbReference>
<evidence type="ECO:0000256" key="1">
    <source>
        <dbReference type="ARBA" id="ARBA00023002"/>
    </source>
</evidence>
<dbReference type="AlphaFoldDB" id="A0A060QLP9"/>
<dbReference type="InterPro" id="IPR001135">
    <property type="entry name" value="NADH_Q_OxRdtase_suD"/>
</dbReference>
<dbReference type="InterPro" id="IPR052197">
    <property type="entry name" value="ComplexI_49kDa-like"/>
</dbReference>
<dbReference type="SUPFAM" id="SSF56762">
    <property type="entry name" value="HydB/Nqo4-like"/>
    <property type="match status" value="1"/>
</dbReference>
<reference evidence="3 4" key="1">
    <citation type="journal article" date="2014" name="Genome Biol. Evol.">
        <title>Acetic acid bacteria genomes reveal functional traits for adaptation to life in insect guts.</title>
        <authorList>
            <person name="Chouaia B."/>
            <person name="Gaiarsa S."/>
            <person name="Crotti E."/>
            <person name="Comandatore F."/>
            <person name="Degli Esposti M."/>
            <person name="Ricci I."/>
            <person name="Alma A."/>
            <person name="Favia G."/>
            <person name="Bandi C."/>
            <person name="Daffonchio D."/>
        </authorList>
    </citation>
    <scope>NUCLEOTIDE SEQUENCE [LARGE SCALE GENOMIC DNA]</scope>
    <source>
        <strain evidence="3 4">SF2.1</strain>
    </source>
</reference>
<dbReference type="RefSeq" id="WP_031241219.1">
    <property type="nucleotide sequence ID" value="NZ_CBLX010000024.1"/>
</dbReference>
<dbReference type="Gene3D" id="1.10.645.10">
    <property type="entry name" value="Cytochrome-c3 Hydrogenase, chain B"/>
    <property type="match status" value="1"/>
</dbReference>
<dbReference type="InterPro" id="IPR029014">
    <property type="entry name" value="NiFe-Hase_large"/>
</dbReference>
<dbReference type="GO" id="GO:0048038">
    <property type="term" value="F:quinone binding"/>
    <property type="evidence" value="ECO:0007669"/>
    <property type="project" value="InterPro"/>
</dbReference>
<keyword evidence="1" id="KW-0560">Oxidoreductase</keyword>
<feature type="domain" description="NADH-quinone oxidoreductase subunit D" evidence="2">
    <location>
        <begin position="307"/>
        <end position="382"/>
    </location>
</feature>